<evidence type="ECO:0000256" key="6">
    <source>
        <dbReference type="ARBA" id="ARBA00047604"/>
    </source>
</evidence>
<evidence type="ECO:0000256" key="2">
    <source>
        <dbReference type="ARBA" id="ARBA00005189"/>
    </source>
</evidence>
<gene>
    <name evidence="11" type="ORF">ODALV1_LOCUS23865</name>
</gene>
<evidence type="ECO:0000313" key="12">
    <source>
        <dbReference type="Proteomes" id="UP001642540"/>
    </source>
</evidence>
<keyword evidence="8" id="KW-0472">Membrane</keyword>
<evidence type="ECO:0000256" key="8">
    <source>
        <dbReference type="SAM" id="Phobius"/>
    </source>
</evidence>
<dbReference type="Proteomes" id="UP001642540">
    <property type="component" value="Unassembled WGS sequence"/>
</dbReference>
<dbReference type="InterPro" id="IPR004255">
    <property type="entry name" value="O-acyltransferase_WSD1_N"/>
</dbReference>
<feature type="domain" description="O-acyltransferase WSD1-like N-terminal" evidence="9">
    <location>
        <begin position="138"/>
        <end position="229"/>
    </location>
</feature>
<evidence type="ECO:0000259" key="10">
    <source>
        <dbReference type="Pfam" id="PF06974"/>
    </source>
</evidence>
<comment type="catalytic activity">
    <reaction evidence="6">
        <text>a long chain fatty alcohol + a fatty acyl-CoA = a long-chain alcohol wax ester + CoA</text>
        <dbReference type="Rhea" id="RHEA:38443"/>
        <dbReference type="ChEBI" id="CHEBI:17135"/>
        <dbReference type="ChEBI" id="CHEBI:57287"/>
        <dbReference type="ChEBI" id="CHEBI:77636"/>
        <dbReference type="ChEBI" id="CHEBI:235323"/>
        <dbReference type="EC" id="2.3.1.75"/>
    </reaction>
</comment>
<dbReference type="InterPro" id="IPR009721">
    <property type="entry name" value="O-acyltransferase_WSD1_C"/>
</dbReference>
<evidence type="ECO:0000256" key="7">
    <source>
        <dbReference type="ARBA" id="ARBA00048109"/>
    </source>
</evidence>
<comment type="caution">
    <text evidence="11">The sequence shown here is derived from an EMBL/GenBank/DDBJ whole genome shotgun (WGS) entry which is preliminary data.</text>
</comment>
<dbReference type="Pfam" id="PF03007">
    <property type="entry name" value="WS_DGAT_cat"/>
    <property type="match status" value="1"/>
</dbReference>
<keyword evidence="8" id="KW-0812">Transmembrane</keyword>
<keyword evidence="12" id="KW-1185">Reference proteome</keyword>
<comment type="pathway">
    <text evidence="2">Lipid metabolism.</text>
</comment>
<feature type="domain" description="O-acyltransferase WSD1 C-terminal" evidence="10">
    <location>
        <begin position="367"/>
        <end position="493"/>
    </location>
</feature>
<evidence type="ECO:0000256" key="4">
    <source>
        <dbReference type="ARBA" id="ARBA00023315"/>
    </source>
</evidence>
<proteinExistence type="inferred from homology"/>
<evidence type="ECO:0000256" key="3">
    <source>
        <dbReference type="ARBA" id="ARBA00022679"/>
    </source>
</evidence>
<evidence type="ECO:0008006" key="13">
    <source>
        <dbReference type="Google" id="ProtNLM"/>
    </source>
</evidence>
<evidence type="ECO:0000256" key="5">
    <source>
        <dbReference type="ARBA" id="ARBA00024360"/>
    </source>
</evidence>
<feature type="transmembrane region" description="Helical" evidence="8">
    <location>
        <begin position="20"/>
        <end position="46"/>
    </location>
</feature>
<protein>
    <recommendedName>
        <fullName evidence="13">Diacylglycerol O-acyltransferase</fullName>
    </recommendedName>
</protein>
<organism evidence="11 12">
    <name type="scientific">Orchesella dallaii</name>
    <dbReference type="NCBI Taxonomy" id="48710"/>
    <lineage>
        <taxon>Eukaryota</taxon>
        <taxon>Metazoa</taxon>
        <taxon>Ecdysozoa</taxon>
        <taxon>Arthropoda</taxon>
        <taxon>Hexapoda</taxon>
        <taxon>Collembola</taxon>
        <taxon>Entomobryomorpha</taxon>
        <taxon>Entomobryoidea</taxon>
        <taxon>Orchesellidae</taxon>
        <taxon>Orchesellinae</taxon>
        <taxon>Orchesella</taxon>
    </lineage>
</organism>
<evidence type="ECO:0000259" key="9">
    <source>
        <dbReference type="Pfam" id="PF03007"/>
    </source>
</evidence>
<sequence length="515" mass="57961">MSHSTSTKILKLAGKLLNKALIFSRAVLPVLFAPLIILLSVPFYILRYLLSKWAKYYSNGAIIEPVSASGNMFAPELHPSKIHRPPRCAVVTTITLKGCLTVEEVFKKVKTQWLGEYKGRPSRYPELTYYADSWFGFMFWKKDFQFKLENHIHSFKIVGKTEPEIEEEVRSLTEQLLNKPFPPRRSPWEGFVIQIDSNNGHKLKTKIVLRLHHALADGYSITAALVEGLAGVPLSEVAVNTSKSGVPKKRESLVDNLIYYGVFFPLRVCYDATSFFSWMHATKTPWHVVDEEKKWEQLYERSDVIPIENIKGIKNRFGVSFTGVLLSCVSAGISKHMNKKLKGNQKFNSISVATILPLSHHPDKLTNHLTGTAFQLPIRMDFTSEERLQTVEKLLESAKQSTLPLLQRTAALLLNTNLAAVARFCWHNRYFPVGFTNFPGSTIELAIDGVGVKDVDFAVGGQLGVLGVNFMVLSYADHIRIGVTAEKAVMNKVEVKELIGSISNEINFLYNNCAR</sequence>
<accession>A0ABP1RMC2</accession>
<name>A0ABP1RMC2_9HEXA</name>
<dbReference type="EMBL" id="CAXLJM020000085">
    <property type="protein sequence ID" value="CAL8130749.1"/>
    <property type="molecule type" value="Genomic_DNA"/>
</dbReference>
<dbReference type="PANTHER" id="PTHR31650:SF1">
    <property type="entry name" value="WAX ESTER SYNTHASE_DIACYLGLYCEROL ACYLTRANSFERASE 4-RELATED"/>
    <property type="match status" value="1"/>
</dbReference>
<evidence type="ECO:0000313" key="11">
    <source>
        <dbReference type="EMBL" id="CAL8130749.1"/>
    </source>
</evidence>
<keyword evidence="8" id="KW-1133">Transmembrane helix</keyword>
<comment type="pathway">
    <text evidence="1">Glycerolipid metabolism; triacylglycerol biosynthesis.</text>
</comment>
<dbReference type="PANTHER" id="PTHR31650">
    <property type="entry name" value="O-ACYLTRANSFERASE (WSD1-LIKE) FAMILY PROTEIN"/>
    <property type="match status" value="1"/>
</dbReference>
<dbReference type="Pfam" id="PF06974">
    <property type="entry name" value="WS_DGAT_C"/>
    <property type="match status" value="1"/>
</dbReference>
<keyword evidence="4" id="KW-0012">Acyltransferase</keyword>
<dbReference type="InterPro" id="IPR045034">
    <property type="entry name" value="O-acyltransferase_WSD1-like"/>
</dbReference>
<comment type="similarity">
    <text evidence="5">In the N-terminal section; belongs to the long-chain O-acyltransferase family.</text>
</comment>
<comment type="catalytic activity">
    <reaction evidence="7">
        <text>an acyl-CoA + a 1,2-diacyl-sn-glycerol = a triacyl-sn-glycerol + CoA</text>
        <dbReference type="Rhea" id="RHEA:10868"/>
        <dbReference type="ChEBI" id="CHEBI:17815"/>
        <dbReference type="ChEBI" id="CHEBI:57287"/>
        <dbReference type="ChEBI" id="CHEBI:58342"/>
        <dbReference type="ChEBI" id="CHEBI:64615"/>
        <dbReference type="EC" id="2.3.1.20"/>
    </reaction>
</comment>
<evidence type="ECO:0000256" key="1">
    <source>
        <dbReference type="ARBA" id="ARBA00004771"/>
    </source>
</evidence>
<reference evidence="11 12" key="1">
    <citation type="submission" date="2024-08" db="EMBL/GenBank/DDBJ databases">
        <authorList>
            <person name="Cucini C."/>
            <person name="Frati F."/>
        </authorList>
    </citation>
    <scope>NUCLEOTIDE SEQUENCE [LARGE SCALE GENOMIC DNA]</scope>
</reference>
<keyword evidence="3" id="KW-0808">Transferase</keyword>